<gene>
    <name evidence="1" type="ordered locus">RB3327</name>
</gene>
<dbReference type="EMBL" id="BX294138">
    <property type="protein sequence ID" value="CAD73126.1"/>
    <property type="molecule type" value="Genomic_DNA"/>
</dbReference>
<organism evidence="1 2">
    <name type="scientific">Rhodopirellula baltica (strain DSM 10527 / NCIMB 13988 / SH1)</name>
    <dbReference type="NCBI Taxonomy" id="243090"/>
    <lineage>
        <taxon>Bacteria</taxon>
        <taxon>Pseudomonadati</taxon>
        <taxon>Planctomycetota</taxon>
        <taxon>Planctomycetia</taxon>
        <taxon>Pirellulales</taxon>
        <taxon>Pirellulaceae</taxon>
        <taxon>Rhodopirellula</taxon>
    </lineage>
</organism>
<dbReference type="KEGG" id="rba:RB3327"/>
<proteinExistence type="predicted"/>
<reference evidence="1 2" key="1">
    <citation type="journal article" date="2003" name="Proc. Natl. Acad. Sci. U.S.A.">
        <title>Complete genome sequence of the marine planctomycete Pirellula sp. strain 1.</title>
        <authorList>
            <person name="Gloeckner F.O."/>
            <person name="Kube M."/>
            <person name="Bauer M."/>
            <person name="Teeling H."/>
            <person name="Lombardot T."/>
            <person name="Ludwig W."/>
            <person name="Gade D."/>
            <person name="Beck A."/>
            <person name="Borzym K."/>
            <person name="Heitmann K."/>
            <person name="Rabus R."/>
            <person name="Schlesner H."/>
            <person name="Amann R."/>
            <person name="Reinhardt R."/>
        </authorList>
    </citation>
    <scope>NUCLEOTIDE SEQUENCE [LARGE SCALE GENOMIC DNA]</scope>
    <source>
        <strain evidence="2">DSM 10527 / NCIMB 13988 / SH1</strain>
    </source>
</reference>
<dbReference type="Proteomes" id="UP000001025">
    <property type="component" value="Chromosome"/>
</dbReference>
<dbReference type="AlphaFoldDB" id="Q7UUF4"/>
<dbReference type="InParanoid" id="Q7UUF4"/>
<keyword evidence="2" id="KW-1185">Reference proteome</keyword>
<name>Q7UUF4_RHOBA</name>
<sequence length="102" mass="11840">MFGVIDAVTIQATRRFATRTFTAERDVMVGLRARRHALVENRRTLQRSFQHKMTQSRSCVVTEPNWRSLVVPYEMDGDQGWDLGREPPLEQMEFHCTCGLVL</sequence>
<evidence type="ECO:0000313" key="1">
    <source>
        <dbReference type="EMBL" id="CAD73126.1"/>
    </source>
</evidence>
<evidence type="ECO:0000313" key="2">
    <source>
        <dbReference type="Proteomes" id="UP000001025"/>
    </source>
</evidence>
<accession>Q7UUF4</accession>
<dbReference type="STRING" id="243090.RB3327"/>
<dbReference type="HOGENOM" id="CLU_2275251_0_0_0"/>
<dbReference type="EnsemblBacteria" id="CAD73126">
    <property type="protein sequence ID" value="CAD73126"/>
    <property type="gene ID" value="RB3327"/>
</dbReference>
<protein>
    <submittedName>
        <fullName evidence="1">Uncharacterized protein</fullName>
    </submittedName>
</protein>